<proteinExistence type="predicted"/>
<feature type="transmembrane region" description="Helical" evidence="2">
    <location>
        <begin position="36"/>
        <end position="61"/>
    </location>
</feature>
<reference evidence="3 4" key="1">
    <citation type="submission" date="2019-06" db="EMBL/GenBank/DDBJ databases">
        <title>Sequencing the genomes of 1000 actinobacteria strains.</title>
        <authorList>
            <person name="Klenk H.-P."/>
        </authorList>
    </citation>
    <scope>NUCLEOTIDE SEQUENCE [LARGE SCALE GENOMIC DNA]</scope>
    <source>
        <strain evidence="3 4">DSM 24683</strain>
    </source>
</reference>
<feature type="compositionally biased region" description="Low complexity" evidence="1">
    <location>
        <begin position="134"/>
        <end position="144"/>
    </location>
</feature>
<protein>
    <submittedName>
        <fullName evidence="3">Uncharacterized protein</fullName>
    </submittedName>
</protein>
<dbReference type="AlphaFoldDB" id="A0A561BQG5"/>
<comment type="caution">
    <text evidence="3">The sequence shown here is derived from an EMBL/GenBank/DDBJ whole genome shotgun (WGS) entry which is preliminary data.</text>
</comment>
<name>A0A561BQG5_9ACTN</name>
<evidence type="ECO:0000256" key="2">
    <source>
        <dbReference type="SAM" id="Phobius"/>
    </source>
</evidence>
<feature type="compositionally biased region" description="Low complexity" evidence="1">
    <location>
        <begin position="93"/>
        <end position="110"/>
    </location>
</feature>
<dbReference type="EMBL" id="VIVK01000001">
    <property type="protein sequence ID" value="TWD81125.1"/>
    <property type="molecule type" value="Genomic_DNA"/>
</dbReference>
<evidence type="ECO:0000256" key="1">
    <source>
        <dbReference type="SAM" id="MobiDB-lite"/>
    </source>
</evidence>
<dbReference type="RefSeq" id="WP_145805707.1">
    <property type="nucleotide sequence ID" value="NZ_VIVK01000001.1"/>
</dbReference>
<dbReference type="Proteomes" id="UP000318380">
    <property type="component" value="Unassembled WGS sequence"/>
</dbReference>
<organism evidence="3 4">
    <name type="scientific">Kribbella amoyensis</name>
    <dbReference type="NCBI Taxonomy" id="996641"/>
    <lineage>
        <taxon>Bacteria</taxon>
        <taxon>Bacillati</taxon>
        <taxon>Actinomycetota</taxon>
        <taxon>Actinomycetes</taxon>
        <taxon>Propionibacteriales</taxon>
        <taxon>Kribbellaceae</taxon>
        <taxon>Kribbella</taxon>
    </lineage>
</organism>
<accession>A0A561BQG5</accession>
<evidence type="ECO:0000313" key="4">
    <source>
        <dbReference type="Proteomes" id="UP000318380"/>
    </source>
</evidence>
<keyword evidence="2" id="KW-1133">Transmembrane helix</keyword>
<keyword evidence="4" id="KW-1185">Reference proteome</keyword>
<keyword evidence="2" id="KW-0812">Transmembrane</keyword>
<feature type="region of interest" description="Disordered" evidence="1">
    <location>
        <begin position="75"/>
        <end position="193"/>
    </location>
</feature>
<keyword evidence="2" id="KW-0472">Membrane</keyword>
<gene>
    <name evidence="3" type="ORF">FB561_2229</name>
</gene>
<dbReference type="OrthoDB" id="3830980at2"/>
<evidence type="ECO:0000313" key="3">
    <source>
        <dbReference type="EMBL" id="TWD81125.1"/>
    </source>
</evidence>
<sequence length="193" mass="19728">MVVLGIVLIILAVLFGLGVAVSSGDSTTMSVFGVDFGLVVPTLFFLGAAAGIALTLGLWLTKKGLGRGYRRHKEMKELRQQAAATRTPDDTEAPATDAATDPDTAPATDTTPDDGRQAVAGRESAGELGTGPIDPDSPSSAPAAETEAGRGTPGRHAAQPDQVDPPTADRPGGDHLAGGRHTVADSTESRQPH</sequence>